<dbReference type="GO" id="GO:0019627">
    <property type="term" value="P:urea metabolic process"/>
    <property type="evidence" value="ECO:0007669"/>
    <property type="project" value="InterPro"/>
</dbReference>
<dbReference type="PIRSF" id="PIRSF036402">
    <property type="entry name" value="Ureas_acces_UreE"/>
    <property type="match status" value="1"/>
</dbReference>
<dbReference type="Proteomes" id="UP000233249">
    <property type="component" value="Unassembled WGS sequence"/>
</dbReference>
<accession>A0A2N0X5G3</accession>
<dbReference type="InterPro" id="IPR012406">
    <property type="entry name" value="UreE"/>
</dbReference>
<sequence length="150" mass="16654">MIITSIVGNLGDDPGLIPAGAHCEVVWLDDQARTKRTQRLTTDHGTEVGLRLPTGHPDLRDGDVLLRADTTIVVRARPSDVLVISPRGVHEMGVVAHALGNRHLPAQFMGEQMVVQWDPTVVDFLTHRGVPHERQERVMPVPFRHAEHTH</sequence>
<keyword evidence="2 5" id="KW-0963">Cytoplasm</keyword>
<protein>
    <recommendedName>
        <fullName evidence="5">Urease accessory protein UreE</fullName>
    </recommendedName>
</protein>
<organism evidence="7 8">
    <name type="scientific">Corynebacterium mastitidis</name>
    <dbReference type="NCBI Taxonomy" id="161890"/>
    <lineage>
        <taxon>Bacteria</taxon>
        <taxon>Bacillati</taxon>
        <taxon>Actinomycetota</taxon>
        <taxon>Actinomycetes</taxon>
        <taxon>Mycobacteriales</taxon>
        <taxon>Corynebacteriaceae</taxon>
        <taxon>Corynebacterium</taxon>
    </lineage>
</organism>
<dbReference type="InterPro" id="IPR007864">
    <property type="entry name" value="UreE_C_dom"/>
</dbReference>
<evidence type="ECO:0000313" key="8">
    <source>
        <dbReference type="Proteomes" id="UP000233249"/>
    </source>
</evidence>
<feature type="domain" description="UreE urease accessory N-terminal" evidence="6">
    <location>
        <begin position="9"/>
        <end position="73"/>
    </location>
</feature>
<gene>
    <name evidence="5" type="primary">ureE</name>
    <name evidence="7" type="ORF">CXB45_09710</name>
</gene>
<dbReference type="GO" id="GO:0006457">
    <property type="term" value="P:protein folding"/>
    <property type="evidence" value="ECO:0007669"/>
    <property type="project" value="InterPro"/>
</dbReference>
<comment type="caution">
    <text evidence="7">The sequence shown here is derived from an EMBL/GenBank/DDBJ whole genome shotgun (WGS) entry which is preliminary data.</text>
</comment>
<comment type="function">
    <text evidence="5">Involved in urease metallocenter assembly. Binds nickel. Probably functions as a nickel donor during metallocenter assembly.</text>
</comment>
<dbReference type="InterPro" id="IPR004029">
    <property type="entry name" value="UreE_N"/>
</dbReference>
<dbReference type="HAMAP" id="MF_00822">
    <property type="entry name" value="UreE"/>
    <property type="match status" value="1"/>
</dbReference>
<dbReference type="Gene3D" id="2.60.260.20">
    <property type="entry name" value="Urease metallochaperone UreE, N-terminal domain"/>
    <property type="match status" value="1"/>
</dbReference>
<evidence type="ECO:0000256" key="4">
    <source>
        <dbReference type="ARBA" id="ARBA00023186"/>
    </source>
</evidence>
<comment type="similarity">
    <text evidence="5">Belongs to the UreE family.</text>
</comment>
<dbReference type="SUPFAM" id="SSF69737">
    <property type="entry name" value="Urease metallochaperone UreE, C-terminal domain"/>
    <property type="match status" value="1"/>
</dbReference>
<dbReference type="SUPFAM" id="SSF69287">
    <property type="entry name" value="Urease metallochaperone UreE, N-terminal domain"/>
    <property type="match status" value="1"/>
</dbReference>
<dbReference type="Pfam" id="PF05194">
    <property type="entry name" value="UreE_C"/>
    <property type="match status" value="1"/>
</dbReference>
<dbReference type="NCBIfam" id="NF009757">
    <property type="entry name" value="PRK13261.2-3"/>
    <property type="match status" value="1"/>
</dbReference>
<evidence type="ECO:0000256" key="5">
    <source>
        <dbReference type="HAMAP-Rule" id="MF_00822"/>
    </source>
</evidence>
<dbReference type="GO" id="GO:0051082">
    <property type="term" value="F:unfolded protein binding"/>
    <property type="evidence" value="ECO:0007669"/>
    <property type="project" value="UniProtKB-UniRule"/>
</dbReference>
<dbReference type="Pfam" id="PF02814">
    <property type="entry name" value="UreE_N"/>
    <property type="match status" value="1"/>
</dbReference>
<evidence type="ECO:0000256" key="2">
    <source>
        <dbReference type="ARBA" id="ARBA00022490"/>
    </source>
</evidence>
<dbReference type="STRING" id="1121365.GCA_000375365_02011"/>
<keyword evidence="3 5" id="KW-0533">Nickel</keyword>
<dbReference type="SMART" id="SM00988">
    <property type="entry name" value="UreE_N"/>
    <property type="match status" value="1"/>
</dbReference>
<proteinExistence type="inferred from homology"/>
<comment type="subcellular location">
    <subcellularLocation>
        <location evidence="1 5">Cytoplasm</location>
    </subcellularLocation>
</comment>
<dbReference type="GO" id="GO:0016151">
    <property type="term" value="F:nickel cation binding"/>
    <property type="evidence" value="ECO:0007669"/>
    <property type="project" value="UniProtKB-UniRule"/>
</dbReference>
<dbReference type="GO" id="GO:0065003">
    <property type="term" value="P:protein-containing complex assembly"/>
    <property type="evidence" value="ECO:0007669"/>
    <property type="project" value="InterPro"/>
</dbReference>
<dbReference type="AlphaFoldDB" id="A0A2N0X5G3"/>
<evidence type="ECO:0000313" key="7">
    <source>
        <dbReference type="EMBL" id="PKF67942.1"/>
    </source>
</evidence>
<dbReference type="CDD" id="cd00571">
    <property type="entry name" value="UreE"/>
    <property type="match status" value="1"/>
</dbReference>
<evidence type="ECO:0000256" key="3">
    <source>
        <dbReference type="ARBA" id="ARBA00022596"/>
    </source>
</evidence>
<name>A0A2N0X5G3_9CORY</name>
<evidence type="ECO:0000259" key="6">
    <source>
        <dbReference type="SMART" id="SM00988"/>
    </source>
</evidence>
<dbReference type="InterPro" id="IPR036118">
    <property type="entry name" value="UreE_N_sf"/>
</dbReference>
<dbReference type="GO" id="GO:0005737">
    <property type="term" value="C:cytoplasm"/>
    <property type="evidence" value="ECO:0007669"/>
    <property type="project" value="UniProtKB-SubCell"/>
</dbReference>
<evidence type="ECO:0000256" key="1">
    <source>
        <dbReference type="ARBA" id="ARBA00004496"/>
    </source>
</evidence>
<dbReference type="Gene3D" id="3.30.70.790">
    <property type="entry name" value="UreE, C-terminal domain"/>
    <property type="match status" value="1"/>
</dbReference>
<dbReference type="EMBL" id="PJAF01000034">
    <property type="protein sequence ID" value="PKF67942.1"/>
    <property type="molecule type" value="Genomic_DNA"/>
</dbReference>
<dbReference type="RefSeq" id="WP_101174243.1">
    <property type="nucleotide sequence ID" value="NZ_JAKRKB010000007.1"/>
</dbReference>
<keyword evidence="4 5" id="KW-0143">Chaperone</keyword>
<dbReference type="OrthoDB" id="9810882at2"/>
<reference evidence="7 8" key="1">
    <citation type="submission" date="2017-12" db="EMBL/GenBank/DDBJ databases">
        <title>Corynebacterium mastitidis 16-1433 Genome.</title>
        <authorList>
            <person name="Gulvik C.A."/>
        </authorList>
    </citation>
    <scope>NUCLEOTIDE SEQUENCE [LARGE SCALE GENOMIC DNA]</scope>
    <source>
        <strain evidence="7 8">16-1433</strain>
    </source>
</reference>